<keyword evidence="12" id="KW-1185">Reference proteome</keyword>
<evidence type="ECO:0000259" key="10">
    <source>
        <dbReference type="Pfam" id="PF12161"/>
    </source>
</evidence>
<proteinExistence type="inferred from homology"/>
<keyword evidence="6" id="KW-0680">Restriction system</keyword>
<protein>
    <recommendedName>
        <fullName evidence="2">site-specific DNA-methyltransferase (adenine-specific)</fullName>
        <ecNumber evidence="2">2.1.1.72</ecNumber>
    </recommendedName>
</protein>
<dbReference type="PROSITE" id="PS00092">
    <property type="entry name" value="N6_MTASE"/>
    <property type="match status" value="1"/>
</dbReference>
<dbReference type="EMBL" id="QHCR01000010">
    <property type="protein sequence ID" value="RHX77964.1"/>
    <property type="molecule type" value="Genomic_DNA"/>
</dbReference>
<evidence type="ECO:0000256" key="7">
    <source>
        <dbReference type="ARBA" id="ARBA00047942"/>
    </source>
</evidence>
<dbReference type="SUPFAM" id="SSF53335">
    <property type="entry name" value="S-adenosyl-L-methionine-dependent methyltransferases"/>
    <property type="match status" value="1"/>
</dbReference>
<dbReference type="PANTHER" id="PTHR42933:SF3">
    <property type="entry name" value="TYPE I RESTRICTION ENZYME MJAVIII METHYLASE SUBUNIT"/>
    <property type="match status" value="1"/>
</dbReference>
<dbReference type="PANTHER" id="PTHR42933">
    <property type="entry name" value="SLR6095 PROTEIN"/>
    <property type="match status" value="1"/>
</dbReference>
<comment type="similarity">
    <text evidence="1">Belongs to the N(4)/N(6)-methyltransferase family.</text>
</comment>
<keyword evidence="8" id="KW-0175">Coiled coil</keyword>
<dbReference type="InterPro" id="IPR003356">
    <property type="entry name" value="DNA_methylase_A-5"/>
</dbReference>
<feature type="coiled-coil region" evidence="8">
    <location>
        <begin position="469"/>
        <end position="503"/>
    </location>
</feature>
<keyword evidence="4" id="KW-0808">Transferase</keyword>
<evidence type="ECO:0000256" key="6">
    <source>
        <dbReference type="ARBA" id="ARBA00022747"/>
    </source>
</evidence>
<dbReference type="NCBIfam" id="TIGR00497">
    <property type="entry name" value="hsdM"/>
    <property type="match status" value="1"/>
</dbReference>
<dbReference type="Gene3D" id="3.40.50.150">
    <property type="entry name" value="Vaccinia Virus protein VP39"/>
    <property type="match status" value="1"/>
</dbReference>
<feature type="domain" description="DNA methylase adenine-specific" evidence="9">
    <location>
        <begin position="159"/>
        <end position="472"/>
    </location>
</feature>
<dbReference type="Gene3D" id="1.20.1260.30">
    <property type="match status" value="1"/>
</dbReference>
<keyword evidence="3" id="KW-0489">Methyltransferase</keyword>
<dbReference type="InterPro" id="IPR004546">
    <property type="entry name" value="Restrct_endonuc_T1M"/>
</dbReference>
<feature type="coiled-coil region" evidence="8">
    <location>
        <begin position="91"/>
        <end position="148"/>
    </location>
</feature>
<dbReference type="Pfam" id="PF02384">
    <property type="entry name" value="N6_Mtase"/>
    <property type="match status" value="1"/>
</dbReference>
<name>A0ABX9LZF0_9LEPT</name>
<evidence type="ECO:0000256" key="3">
    <source>
        <dbReference type="ARBA" id="ARBA00022603"/>
    </source>
</evidence>
<dbReference type="InterPro" id="IPR038333">
    <property type="entry name" value="T1MK-like_N_sf"/>
</dbReference>
<dbReference type="InterPro" id="IPR022749">
    <property type="entry name" value="D12N6_MeTrfase_N"/>
</dbReference>
<evidence type="ECO:0000256" key="8">
    <source>
        <dbReference type="SAM" id="Coils"/>
    </source>
</evidence>
<reference evidence="12" key="1">
    <citation type="submission" date="2018-05" db="EMBL/GenBank/DDBJ databases">
        <title>Leptospira yasudae sp. nov. and Leptospira stimsonii sp. nov., two pathogenic species of the genus Leptospira isolated from environmental sources.</title>
        <authorList>
            <person name="Casanovas-Massana A."/>
            <person name="Hamond C."/>
            <person name="Santos L.A."/>
            <person name="Hacker K.P."/>
            <person name="Balassiano I."/>
            <person name="Medeiros M.A."/>
            <person name="Reis M.G."/>
            <person name="Ko A.I."/>
            <person name="Wunder E.A."/>
        </authorList>
    </citation>
    <scope>NUCLEOTIDE SEQUENCE [LARGE SCALE GENOMIC DNA]</scope>
    <source>
        <strain evidence="12">B21</strain>
    </source>
</reference>
<evidence type="ECO:0000256" key="4">
    <source>
        <dbReference type="ARBA" id="ARBA00022679"/>
    </source>
</evidence>
<accession>A0ABX9LZF0</accession>
<evidence type="ECO:0000313" key="12">
    <source>
        <dbReference type="Proteomes" id="UP000285569"/>
    </source>
</evidence>
<dbReference type="Pfam" id="PF12161">
    <property type="entry name" value="HsdM_N"/>
    <property type="match status" value="1"/>
</dbReference>
<evidence type="ECO:0000256" key="5">
    <source>
        <dbReference type="ARBA" id="ARBA00022691"/>
    </source>
</evidence>
<gene>
    <name evidence="11" type="ORF">DLM77_19340</name>
</gene>
<feature type="domain" description="N6 adenine-specific DNA methyltransferase N-terminal" evidence="10">
    <location>
        <begin position="11"/>
        <end position="145"/>
    </location>
</feature>
<dbReference type="EC" id="2.1.1.72" evidence="2"/>
<evidence type="ECO:0000313" key="11">
    <source>
        <dbReference type="EMBL" id="RHX77964.1"/>
    </source>
</evidence>
<evidence type="ECO:0000259" key="9">
    <source>
        <dbReference type="Pfam" id="PF02384"/>
    </source>
</evidence>
<organism evidence="11 12">
    <name type="scientific">Leptospira yasudae</name>
    <dbReference type="NCBI Taxonomy" id="2202201"/>
    <lineage>
        <taxon>Bacteria</taxon>
        <taxon>Pseudomonadati</taxon>
        <taxon>Spirochaetota</taxon>
        <taxon>Spirochaetia</taxon>
        <taxon>Leptospirales</taxon>
        <taxon>Leptospiraceae</taxon>
        <taxon>Leptospira</taxon>
    </lineage>
</organism>
<dbReference type="Proteomes" id="UP000285569">
    <property type="component" value="Unassembled WGS sequence"/>
</dbReference>
<dbReference type="InterPro" id="IPR029063">
    <property type="entry name" value="SAM-dependent_MTases_sf"/>
</dbReference>
<evidence type="ECO:0000256" key="1">
    <source>
        <dbReference type="ARBA" id="ARBA00006594"/>
    </source>
</evidence>
<dbReference type="InterPro" id="IPR051537">
    <property type="entry name" value="DNA_Adenine_Mtase"/>
</dbReference>
<dbReference type="RefSeq" id="WP_118957676.1">
    <property type="nucleotide sequence ID" value="NZ_QHCR01000010.1"/>
</dbReference>
<keyword evidence="5" id="KW-0949">S-adenosyl-L-methionine</keyword>
<comment type="catalytic activity">
    <reaction evidence="7">
        <text>a 2'-deoxyadenosine in DNA + S-adenosyl-L-methionine = an N(6)-methyl-2'-deoxyadenosine in DNA + S-adenosyl-L-homocysteine + H(+)</text>
        <dbReference type="Rhea" id="RHEA:15197"/>
        <dbReference type="Rhea" id="RHEA-COMP:12418"/>
        <dbReference type="Rhea" id="RHEA-COMP:12419"/>
        <dbReference type="ChEBI" id="CHEBI:15378"/>
        <dbReference type="ChEBI" id="CHEBI:57856"/>
        <dbReference type="ChEBI" id="CHEBI:59789"/>
        <dbReference type="ChEBI" id="CHEBI:90615"/>
        <dbReference type="ChEBI" id="CHEBI:90616"/>
        <dbReference type="EC" id="2.1.1.72"/>
    </reaction>
</comment>
<dbReference type="PRINTS" id="PR00507">
    <property type="entry name" value="N12N6MTFRASE"/>
</dbReference>
<comment type="caution">
    <text evidence="11">The sequence shown here is derived from an EMBL/GenBank/DDBJ whole genome shotgun (WGS) entry which is preliminary data.</text>
</comment>
<dbReference type="InterPro" id="IPR002052">
    <property type="entry name" value="DNA_methylase_N6_adenine_CS"/>
</dbReference>
<evidence type="ECO:0000256" key="2">
    <source>
        <dbReference type="ARBA" id="ARBA00011900"/>
    </source>
</evidence>
<reference evidence="11 12" key="2">
    <citation type="journal article" date="2020" name="Int. J. Syst. Evol. Microbiol.">
        <title>Leptospira yasudae sp. nov. and Leptospira stimsonii sp. nov., two new species of the pathogenic group isolated from environmental sources.</title>
        <authorList>
            <person name="Casanovas-Massana A."/>
            <person name="Hamond C."/>
            <person name="Santos L.A."/>
            <person name="de Oliveira D."/>
            <person name="Hacker K.P."/>
            <person name="Balassiano I."/>
            <person name="Costa F."/>
            <person name="Medeiros M.A."/>
            <person name="Reis M.G."/>
            <person name="Ko A.I."/>
            <person name="Wunder E.A."/>
        </authorList>
    </citation>
    <scope>NUCLEOTIDE SEQUENCE [LARGE SCALE GENOMIC DNA]</scope>
    <source>
        <strain evidence="11 12">B21</strain>
    </source>
</reference>
<sequence length="507" mass="58190">MKSIVSQKEINDIVWRACDSFRGAIDPSEYKNYILTMLFIKYLTDLWKDKKEEHSKKYSGDKERIERALSRERFIVPPESDFDFLYEQREATNIGELINRALQNIEEANKQKLENVFRNIDFNSEAALGQTKERNKRLQNLLKDFNHEKLDMRPSRIGNRDVIGDVYEYLIGKFASDAGKKAGEFYSPPEVSTLLAKLVQPKPGDKICDPACGSGSLLIKVAHEVGSEDYALFGQESNGSTWSLGRMNMFLHGMDGARIEWGDTIDNPRLIEKDNLMHFNIVVANPPFSLEKWGHENAEKDKYRRFWRAIPPRSRGDYAFISHMIETALVGEGKVGVIVPHGVLFRGGSEGKIRTQFIEENILEAVIGLPSQLFFGTGIPAAILIFNKGRKSWKEAKTIRDKHILFIDASREFENGKKQNRLREQDIQKIVKTFKSFEEIEKYSHRATLAEIKEAEFNLNIPRYVDTFEEEEEIDIPAVQKEIKSLEVELAKTQKELDGYLKELGLG</sequence>